<name>A0A8T1EHM3_9STRA</name>
<dbReference type="Proteomes" id="UP000736787">
    <property type="component" value="Unassembled WGS sequence"/>
</dbReference>
<evidence type="ECO:0000313" key="1">
    <source>
        <dbReference type="EMBL" id="KAG2951091.1"/>
    </source>
</evidence>
<dbReference type="AlphaFoldDB" id="A0A8T1EHM3"/>
<dbReference type="EMBL" id="RCMK01000058">
    <property type="protein sequence ID" value="KAG2951091.1"/>
    <property type="molecule type" value="Genomic_DNA"/>
</dbReference>
<protein>
    <submittedName>
        <fullName evidence="1">Uncharacterized protein</fullName>
    </submittedName>
</protein>
<reference evidence="1" key="1">
    <citation type="submission" date="2018-10" db="EMBL/GenBank/DDBJ databases">
        <title>Effector identification in a new, highly contiguous assembly of the strawberry crown rot pathogen Phytophthora cactorum.</title>
        <authorList>
            <person name="Armitage A.D."/>
            <person name="Nellist C.F."/>
            <person name="Bates H."/>
            <person name="Vickerstaff R.J."/>
            <person name="Harrison R.J."/>
        </authorList>
    </citation>
    <scope>NUCLEOTIDE SEQUENCE</scope>
    <source>
        <strain evidence="1">4040</strain>
    </source>
</reference>
<gene>
    <name evidence="1" type="ORF">PC117_g3901</name>
</gene>
<sequence length="41" mass="4658">MKQVSATMREMYVQQANENGGLTCGELAMMAMRRIVCWSKC</sequence>
<comment type="caution">
    <text evidence="1">The sequence shown here is derived from an EMBL/GenBank/DDBJ whole genome shotgun (WGS) entry which is preliminary data.</text>
</comment>
<evidence type="ECO:0000313" key="2">
    <source>
        <dbReference type="Proteomes" id="UP000736787"/>
    </source>
</evidence>
<organism evidence="1 2">
    <name type="scientific">Phytophthora cactorum</name>
    <dbReference type="NCBI Taxonomy" id="29920"/>
    <lineage>
        <taxon>Eukaryota</taxon>
        <taxon>Sar</taxon>
        <taxon>Stramenopiles</taxon>
        <taxon>Oomycota</taxon>
        <taxon>Peronosporomycetes</taxon>
        <taxon>Peronosporales</taxon>
        <taxon>Peronosporaceae</taxon>
        <taxon>Phytophthora</taxon>
    </lineage>
</organism>
<proteinExistence type="predicted"/>
<accession>A0A8T1EHM3</accession>